<name>A0A8T0DFI7_9TREM</name>
<protein>
    <recommendedName>
        <fullName evidence="1">Rhodanese domain-containing protein</fullName>
    </recommendedName>
</protein>
<dbReference type="AlphaFoldDB" id="A0A8T0DFI7"/>
<dbReference type="PANTHER" id="PTHR44086">
    <property type="entry name" value="THIOSULFATE SULFURTRANSFERASE RDL2, MITOCHONDRIAL-RELATED"/>
    <property type="match status" value="1"/>
</dbReference>
<organism evidence="2 3">
    <name type="scientific">Paragonimus westermani</name>
    <dbReference type="NCBI Taxonomy" id="34504"/>
    <lineage>
        <taxon>Eukaryota</taxon>
        <taxon>Metazoa</taxon>
        <taxon>Spiralia</taxon>
        <taxon>Lophotrochozoa</taxon>
        <taxon>Platyhelminthes</taxon>
        <taxon>Trematoda</taxon>
        <taxon>Digenea</taxon>
        <taxon>Plagiorchiida</taxon>
        <taxon>Troglotremata</taxon>
        <taxon>Troglotrematidae</taxon>
        <taxon>Paragonimus</taxon>
    </lineage>
</organism>
<proteinExistence type="predicted"/>
<keyword evidence="3" id="KW-1185">Reference proteome</keyword>
<feature type="domain" description="Rhodanese" evidence="1">
    <location>
        <begin position="76"/>
        <end position="178"/>
    </location>
</feature>
<reference evidence="2 3" key="1">
    <citation type="submission" date="2019-07" db="EMBL/GenBank/DDBJ databases">
        <title>Annotation for the trematode Paragonimus westermani.</title>
        <authorList>
            <person name="Choi Y.-J."/>
        </authorList>
    </citation>
    <scope>NUCLEOTIDE SEQUENCE [LARGE SCALE GENOMIC DNA]</scope>
    <source>
        <strain evidence="2">180907_Pwestermani</strain>
    </source>
</reference>
<dbReference type="PANTHER" id="PTHR44086:SF10">
    <property type="entry name" value="THIOSULFATE SULFURTRANSFERASE_RHODANESE-LIKE DOMAIN-CONTAINING PROTEIN 3"/>
    <property type="match status" value="1"/>
</dbReference>
<dbReference type="Pfam" id="PF00581">
    <property type="entry name" value="Rhodanese"/>
    <property type="match status" value="1"/>
</dbReference>
<dbReference type="GO" id="GO:0004792">
    <property type="term" value="F:thiosulfate-cyanide sulfurtransferase activity"/>
    <property type="evidence" value="ECO:0007669"/>
    <property type="project" value="TreeGrafter"/>
</dbReference>
<dbReference type="PROSITE" id="PS50206">
    <property type="entry name" value="RHODANESE_3"/>
    <property type="match status" value="1"/>
</dbReference>
<evidence type="ECO:0000313" key="3">
    <source>
        <dbReference type="Proteomes" id="UP000699462"/>
    </source>
</evidence>
<evidence type="ECO:0000313" key="2">
    <source>
        <dbReference type="EMBL" id="KAF8566563.1"/>
    </source>
</evidence>
<dbReference type="OrthoDB" id="566238at2759"/>
<dbReference type="Proteomes" id="UP000699462">
    <property type="component" value="Unassembled WGS sequence"/>
</dbReference>
<accession>A0A8T0DFI7</accession>
<dbReference type="EMBL" id="JTDF01004930">
    <property type="protein sequence ID" value="KAF8566563.1"/>
    <property type="molecule type" value="Genomic_DNA"/>
</dbReference>
<dbReference type="SUPFAM" id="SSF52821">
    <property type="entry name" value="Rhodanese/Cell cycle control phosphatase"/>
    <property type="match status" value="1"/>
</dbReference>
<dbReference type="Gene3D" id="3.40.250.10">
    <property type="entry name" value="Rhodanese-like domain"/>
    <property type="match status" value="1"/>
</dbReference>
<dbReference type="InterPro" id="IPR001763">
    <property type="entry name" value="Rhodanese-like_dom"/>
</dbReference>
<dbReference type="GO" id="GO:0005739">
    <property type="term" value="C:mitochondrion"/>
    <property type="evidence" value="ECO:0007669"/>
    <property type="project" value="TreeGrafter"/>
</dbReference>
<evidence type="ECO:0000259" key="1">
    <source>
        <dbReference type="PROSITE" id="PS50206"/>
    </source>
</evidence>
<comment type="caution">
    <text evidence="2">The sequence shown here is derived from an EMBL/GenBank/DDBJ whole genome shotgun (WGS) entry which is preliminary data.</text>
</comment>
<dbReference type="SMART" id="SM00450">
    <property type="entry name" value="RHOD"/>
    <property type="match status" value="1"/>
</dbReference>
<gene>
    <name evidence="2" type="ORF">P879_10479</name>
</gene>
<sequence>MKLVFICLRVIICATGLLMAKCKIENSTLFLILTLLPVGSINIRGSVQQIPLVILLANFCFGMAVIDVIQLKQMNETGRVMVCDVRTREEVIESGLIPGAVNIPLNELVGAFELTADEFIDKYHSSKPEQNETIIFYCRSGVRSCKAAQILSLLGYYLSASLQGGYTSWRSSQQLSQQD</sequence>
<dbReference type="InterPro" id="IPR036873">
    <property type="entry name" value="Rhodanese-like_dom_sf"/>
</dbReference>